<dbReference type="InterPro" id="IPR041578">
    <property type="entry name" value="PIN_8"/>
</dbReference>
<accession>A0A7Z7AXF9</accession>
<dbReference type="Pfam" id="PF18476">
    <property type="entry name" value="PIN_8"/>
    <property type="match status" value="1"/>
</dbReference>
<feature type="compositionally biased region" description="Acidic residues" evidence="1">
    <location>
        <begin position="354"/>
        <end position="365"/>
    </location>
</feature>
<dbReference type="RefSeq" id="WP_091708538.1">
    <property type="nucleotide sequence ID" value="NZ_FNCA01000002.1"/>
</dbReference>
<reference evidence="3 4" key="1">
    <citation type="submission" date="2016-10" db="EMBL/GenBank/DDBJ databases">
        <authorList>
            <person name="Varghese N."/>
            <person name="Submissions S."/>
        </authorList>
    </citation>
    <scope>NUCLEOTIDE SEQUENCE [LARGE SCALE GENOMIC DNA]</scope>
    <source>
        <strain evidence="3 4">PL 12/M</strain>
    </source>
</reference>
<feature type="region of interest" description="Disordered" evidence="1">
    <location>
        <begin position="343"/>
        <end position="365"/>
    </location>
</feature>
<feature type="domain" description="PIN like" evidence="2">
    <location>
        <begin position="25"/>
        <end position="240"/>
    </location>
</feature>
<organism evidence="3 4">
    <name type="scientific">Methanolobus vulcani</name>
    <dbReference type="NCBI Taxonomy" id="38026"/>
    <lineage>
        <taxon>Archaea</taxon>
        <taxon>Methanobacteriati</taxon>
        <taxon>Methanobacteriota</taxon>
        <taxon>Stenosarchaea group</taxon>
        <taxon>Methanomicrobia</taxon>
        <taxon>Methanosarcinales</taxon>
        <taxon>Methanosarcinaceae</taxon>
        <taxon>Methanolobus</taxon>
    </lineage>
</organism>
<keyword evidence="4" id="KW-1185">Reference proteome</keyword>
<dbReference type="EMBL" id="FNCA01000002">
    <property type="protein sequence ID" value="SDF45214.1"/>
    <property type="molecule type" value="Genomic_DNA"/>
</dbReference>
<dbReference type="OrthoDB" id="359545at2157"/>
<dbReference type="Proteomes" id="UP000199259">
    <property type="component" value="Unassembled WGS sequence"/>
</dbReference>
<evidence type="ECO:0000313" key="3">
    <source>
        <dbReference type="EMBL" id="SDF45214.1"/>
    </source>
</evidence>
<protein>
    <recommendedName>
        <fullName evidence="2">PIN like domain-containing protein</fullName>
    </recommendedName>
</protein>
<evidence type="ECO:0000259" key="2">
    <source>
        <dbReference type="Pfam" id="PF18476"/>
    </source>
</evidence>
<evidence type="ECO:0000256" key="1">
    <source>
        <dbReference type="SAM" id="MobiDB-lite"/>
    </source>
</evidence>
<dbReference type="AlphaFoldDB" id="A0A7Z7AXF9"/>
<comment type="caution">
    <text evidence="3">The sequence shown here is derived from an EMBL/GenBank/DDBJ whole genome shotgun (WGS) entry which is preliminary data.</text>
</comment>
<gene>
    <name evidence="3" type="ORF">SAMN04488589_0566</name>
</gene>
<sequence length="365" mass="43425">MKSTFNEYYRPTDDEFDNLWNNCEFVFDANVLLNFYRYSSETSRKLFDILEEIQNRIWIPHQAALEYQKNRHNAIENAENVYNEVIKKLENKAIIKFLKENPRHPFIDSEALILKIEQFYAKLKSELEALRTDYPNSISKDDYRDTITRIFDGRVGEECSKEDLNKIYNEGKQRFANEIPPGFEDKNKPGNQKYGDLVLWHQIMKHAKLKQKPIIFITDDSKNDWWLKRKNGGKISPHPSLIKEIQVKANISFYMYTSDMFMKNVNKYLHMDINEKSIQEIKNVQHDILLDERRAEMEADPEYWEVMAEAAEAEAEYWEAMAEAEAERRAEMEADPEYWEVMAEAEAERRAEMEADSEYKEDEDI</sequence>
<name>A0A7Z7AXF9_9EURY</name>
<proteinExistence type="predicted"/>
<evidence type="ECO:0000313" key="4">
    <source>
        <dbReference type="Proteomes" id="UP000199259"/>
    </source>
</evidence>